<name>W9WHZ6_9EURO</name>
<evidence type="ECO:0000313" key="3">
    <source>
        <dbReference type="Proteomes" id="UP000019473"/>
    </source>
</evidence>
<dbReference type="HOGENOM" id="CLU_077706_0_0_1"/>
<sequence>MRALPLFTGLLAGLQERGDYNDGQYTQVVQATVWTSTPTYVVSYISTQIVTLTSYVPCPVTTSYTTVYKCSTCGVCNTCNAAPTTCQPKLCSTQVHWAAQATTTAYSPGEYAVAYVTNNDGQSYTTTIAASQCTAYAQVYFANYDCATLPACGGGPAPAPAPAPVALTCEAKPCTTRGYLNGNTYVTLTEGTSYFATEYARLTVNNQVTSTPASLCAVLTTPAQWAVAPTCACGDGGAGGGVITTTNCPSGGGDVLTYTYTTQGSTIVVATTLPCRGGPFHLTGSGAARTVGGDSARLLFWLWTVCALMAGVGMVLL</sequence>
<dbReference type="AlphaFoldDB" id="W9WHZ6"/>
<evidence type="ECO:0000313" key="2">
    <source>
        <dbReference type="EMBL" id="EXJ58124.1"/>
    </source>
</evidence>
<keyword evidence="1" id="KW-0812">Transmembrane</keyword>
<keyword evidence="1" id="KW-0472">Membrane</keyword>
<comment type="caution">
    <text evidence="2">The sequence shown here is derived from an EMBL/GenBank/DDBJ whole genome shotgun (WGS) entry which is preliminary data.</text>
</comment>
<evidence type="ECO:0000256" key="1">
    <source>
        <dbReference type="SAM" id="Phobius"/>
    </source>
</evidence>
<dbReference type="VEuPathDB" id="FungiDB:A1O7_05548"/>
<dbReference type="RefSeq" id="XP_007757747.1">
    <property type="nucleotide sequence ID" value="XM_007759557.1"/>
</dbReference>
<accession>W9WHZ6</accession>
<keyword evidence="1" id="KW-1133">Transmembrane helix</keyword>
<keyword evidence="3" id="KW-1185">Reference proteome</keyword>
<dbReference type="OrthoDB" id="4141765at2759"/>
<organism evidence="2 3">
    <name type="scientific">Cladophialophora yegresii CBS 114405</name>
    <dbReference type="NCBI Taxonomy" id="1182544"/>
    <lineage>
        <taxon>Eukaryota</taxon>
        <taxon>Fungi</taxon>
        <taxon>Dikarya</taxon>
        <taxon>Ascomycota</taxon>
        <taxon>Pezizomycotina</taxon>
        <taxon>Eurotiomycetes</taxon>
        <taxon>Chaetothyriomycetidae</taxon>
        <taxon>Chaetothyriales</taxon>
        <taxon>Herpotrichiellaceae</taxon>
        <taxon>Cladophialophora</taxon>
    </lineage>
</organism>
<protein>
    <submittedName>
        <fullName evidence="2">Uncharacterized protein</fullName>
    </submittedName>
</protein>
<gene>
    <name evidence="2" type="ORF">A1O7_05548</name>
</gene>
<reference evidence="2 3" key="1">
    <citation type="submission" date="2013-03" db="EMBL/GenBank/DDBJ databases">
        <title>The Genome Sequence of Cladophialophora yegresii CBS 114405.</title>
        <authorList>
            <consortium name="The Broad Institute Genomics Platform"/>
            <person name="Cuomo C."/>
            <person name="de Hoog S."/>
            <person name="Gorbushina A."/>
            <person name="Walker B."/>
            <person name="Young S.K."/>
            <person name="Zeng Q."/>
            <person name="Gargeya S."/>
            <person name="Fitzgerald M."/>
            <person name="Haas B."/>
            <person name="Abouelleil A."/>
            <person name="Allen A.W."/>
            <person name="Alvarado L."/>
            <person name="Arachchi H.M."/>
            <person name="Berlin A.M."/>
            <person name="Chapman S.B."/>
            <person name="Gainer-Dewar J."/>
            <person name="Goldberg J."/>
            <person name="Griggs A."/>
            <person name="Gujja S."/>
            <person name="Hansen M."/>
            <person name="Howarth C."/>
            <person name="Imamovic A."/>
            <person name="Ireland A."/>
            <person name="Larimer J."/>
            <person name="McCowan C."/>
            <person name="Murphy C."/>
            <person name="Pearson M."/>
            <person name="Poon T.W."/>
            <person name="Priest M."/>
            <person name="Roberts A."/>
            <person name="Saif S."/>
            <person name="Shea T."/>
            <person name="Sisk P."/>
            <person name="Sykes S."/>
            <person name="Wortman J."/>
            <person name="Nusbaum C."/>
            <person name="Birren B."/>
        </authorList>
    </citation>
    <scope>NUCLEOTIDE SEQUENCE [LARGE SCALE GENOMIC DNA]</scope>
    <source>
        <strain evidence="2 3">CBS 114405</strain>
    </source>
</reference>
<proteinExistence type="predicted"/>
<feature type="transmembrane region" description="Helical" evidence="1">
    <location>
        <begin position="298"/>
        <end position="316"/>
    </location>
</feature>
<dbReference type="EMBL" id="AMGW01000004">
    <property type="protein sequence ID" value="EXJ58124.1"/>
    <property type="molecule type" value="Genomic_DNA"/>
</dbReference>
<dbReference type="GeneID" id="19180132"/>
<dbReference type="Proteomes" id="UP000019473">
    <property type="component" value="Unassembled WGS sequence"/>
</dbReference>